<organism evidence="2 3">
    <name type="scientific">Aspergillus caelatus</name>
    <dbReference type="NCBI Taxonomy" id="61420"/>
    <lineage>
        <taxon>Eukaryota</taxon>
        <taxon>Fungi</taxon>
        <taxon>Dikarya</taxon>
        <taxon>Ascomycota</taxon>
        <taxon>Pezizomycotina</taxon>
        <taxon>Eurotiomycetes</taxon>
        <taxon>Eurotiomycetidae</taxon>
        <taxon>Eurotiales</taxon>
        <taxon>Aspergillaceae</taxon>
        <taxon>Aspergillus</taxon>
        <taxon>Aspergillus subgen. Circumdati</taxon>
    </lineage>
</organism>
<dbReference type="AlphaFoldDB" id="A0A5N7AQ21"/>
<dbReference type="PANTHER" id="PTHR13355">
    <property type="entry name" value="GLUCOSAMINE 6-PHOSPHATE N-ACETYLTRANSFERASE"/>
    <property type="match status" value="1"/>
</dbReference>
<dbReference type="RefSeq" id="XP_031933911.1">
    <property type="nucleotide sequence ID" value="XM_032064779.1"/>
</dbReference>
<dbReference type="PANTHER" id="PTHR13355:SF23">
    <property type="entry name" value="FAMILY N-ACETYLTRANSFERASE, PUTATIVE (AFU_ORTHOLOGUE AFUA_3G00870)-RELATED"/>
    <property type="match status" value="1"/>
</dbReference>
<dbReference type="InterPro" id="IPR039143">
    <property type="entry name" value="GNPNAT1-like"/>
</dbReference>
<dbReference type="EMBL" id="ML737563">
    <property type="protein sequence ID" value="KAE8370830.1"/>
    <property type="molecule type" value="Genomic_DNA"/>
</dbReference>
<dbReference type="InterPro" id="IPR000182">
    <property type="entry name" value="GNAT_dom"/>
</dbReference>
<name>A0A5N7AQ21_9EURO</name>
<dbReference type="CDD" id="cd04301">
    <property type="entry name" value="NAT_SF"/>
    <property type="match status" value="1"/>
</dbReference>
<dbReference type="UniPathway" id="UPA00113">
    <property type="reaction ID" value="UER00529"/>
</dbReference>
<dbReference type="OrthoDB" id="2744543at2759"/>
<evidence type="ECO:0000313" key="2">
    <source>
        <dbReference type="EMBL" id="KAE8370830.1"/>
    </source>
</evidence>
<dbReference type="Gene3D" id="3.40.630.30">
    <property type="match status" value="1"/>
</dbReference>
<dbReference type="GO" id="GO:0008080">
    <property type="term" value="F:N-acetyltransferase activity"/>
    <property type="evidence" value="ECO:0007669"/>
    <property type="project" value="TreeGrafter"/>
</dbReference>
<reference evidence="2 3" key="1">
    <citation type="submission" date="2019-04" db="EMBL/GenBank/DDBJ databases">
        <title>Friends and foes A comparative genomics studyof 23 Aspergillus species from section Flavi.</title>
        <authorList>
            <consortium name="DOE Joint Genome Institute"/>
            <person name="Kjaerbolling I."/>
            <person name="Vesth T."/>
            <person name="Frisvad J.C."/>
            <person name="Nybo J.L."/>
            <person name="Theobald S."/>
            <person name="Kildgaard S."/>
            <person name="Isbrandt T."/>
            <person name="Kuo A."/>
            <person name="Sato A."/>
            <person name="Lyhne E.K."/>
            <person name="Kogle M.E."/>
            <person name="Wiebenga A."/>
            <person name="Kun R.S."/>
            <person name="Lubbers R.J."/>
            <person name="Makela M.R."/>
            <person name="Barry K."/>
            <person name="Chovatia M."/>
            <person name="Clum A."/>
            <person name="Daum C."/>
            <person name="Haridas S."/>
            <person name="He G."/>
            <person name="LaButti K."/>
            <person name="Lipzen A."/>
            <person name="Mondo S."/>
            <person name="Riley R."/>
            <person name="Salamov A."/>
            <person name="Simmons B.A."/>
            <person name="Magnuson J.K."/>
            <person name="Henrissat B."/>
            <person name="Mortensen U.H."/>
            <person name="Larsen T.O."/>
            <person name="Devries R.P."/>
            <person name="Grigoriev I.V."/>
            <person name="Machida M."/>
            <person name="Baker S.E."/>
            <person name="Andersen M.R."/>
        </authorList>
    </citation>
    <scope>NUCLEOTIDE SEQUENCE [LARGE SCALE GENOMIC DNA]</scope>
    <source>
        <strain evidence="2 3">CBS 763.97</strain>
    </source>
</reference>
<dbReference type="Proteomes" id="UP000326268">
    <property type="component" value="Unassembled WGS sequence"/>
</dbReference>
<sequence length="186" mass="20403">MSKTPTLPPGYTLRQGYPSVRDYIHLRSASGLSPHSAAQAEAAMRGSWYGCYVTYNENPEQNDKDTNISHTNNTTSHELIVGMGRVIGDGGWYFHIADMAVLPDHQRKGLGDAILKDLMNRIRSLAPPPERAADGRLMGTYVSLFADVAGRKLYARNGFVDSMPHSMGMVQLWDRESASDGGVSES</sequence>
<dbReference type="Pfam" id="PF13508">
    <property type="entry name" value="Acetyltransf_7"/>
    <property type="match status" value="1"/>
</dbReference>
<dbReference type="GeneID" id="43649225"/>
<dbReference type="InterPro" id="IPR016181">
    <property type="entry name" value="Acyl_CoA_acyltransferase"/>
</dbReference>
<evidence type="ECO:0000313" key="3">
    <source>
        <dbReference type="Proteomes" id="UP000326268"/>
    </source>
</evidence>
<feature type="domain" description="N-acetyltransferase" evidence="1">
    <location>
        <begin position="79"/>
        <end position="160"/>
    </location>
</feature>
<dbReference type="SUPFAM" id="SSF55729">
    <property type="entry name" value="Acyl-CoA N-acyltransferases (Nat)"/>
    <property type="match status" value="1"/>
</dbReference>
<proteinExistence type="predicted"/>
<accession>A0A5N7AQ21</accession>
<keyword evidence="3" id="KW-1185">Reference proteome</keyword>
<gene>
    <name evidence="2" type="ORF">BDV27DRAFT_119094</name>
</gene>
<protein>
    <recommendedName>
        <fullName evidence="1">N-acetyltransferase domain-containing protein</fullName>
    </recommendedName>
</protein>
<evidence type="ECO:0000259" key="1">
    <source>
        <dbReference type="Pfam" id="PF13508"/>
    </source>
</evidence>
<dbReference type="GO" id="GO:0006048">
    <property type="term" value="P:UDP-N-acetylglucosamine biosynthetic process"/>
    <property type="evidence" value="ECO:0007669"/>
    <property type="project" value="UniProtKB-UniPathway"/>
</dbReference>